<reference evidence="7 8" key="1">
    <citation type="submission" date="2024-04" db="EMBL/GenBank/DDBJ databases">
        <title>Symmetric and asymmetric DNA N6-adenine methylation regulates different biological responses in Mucorales.</title>
        <authorList>
            <consortium name="Lawrence Berkeley National Laboratory"/>
            <person name="Lax C."/>
            <person name="Mondo S.J."/>
            <person name="Osorio-Concepcion M."/>
            <person name="Muszewska A."/>
            <person name="Corrochano-Luque M."/>
            <person name="Gutierrez G."/>
            <person name="Riley R."/>
            <person name="Lipzen A."/>
            <person name="Guo J."/>
            <person name="Hundley H."/>
            <person name="Amirebrahimi M."/>
            <person name="Ng V."/>
            <person name="Lorenzo-Gutierrez D."/>
            <person name="Binder U."/>
            <person name="Yang J."/>
            <person name="Song Y."/>
            <person name="Canovas D."/>
            <person name="Navarro E."/>
            <person name="Freitag M."/>
            <person name="Gabaldon T."/>
            <person name="Grigoriev I.V."/>
            <person name="Corrochano L.M."/>
            <person name="Nicolas F.E."/>
            <person name="Garre V."/>
        </authorList>
    </citation>
    <scope>NUCLEOTIDE SEQUENCE [LARGE SCALE GENOMIC DNA]</scope>
    <source>
        <strain evidence="7 8">L51</strain>
    </source>
</reference>
<evidence type="ECO:0000256" key="5">
    <source>
        <dbReference type="ARBA" id="ARBA00023242"/>
    </source>
</evidence>
<comment type="caution">
    <text evidence="7">The sequence shown here is derived from an EMBL/GenBank/DDBJ whole genome shotgun (WGS) entry which is preliminary data.</text>
</comment>
<dbReference type="EMBL" id="JBCLYO010000013">
    <property type="protein sequence ID" value="KAL0083756.1"/>
    <property type="molecule type" value="Genomic_DNA"/>
</dbReference>
<proteinExistence type="inferred from homology"/>
<dbReference type="Proteomes" id="UP001448207">
    <property type="component" value="Unassembled WGS sequence"/>
</dbReference>
<name>A0ABR3AW13_PHYBL</name>
<evidence type="ECO:0000256" key="3">
    <source>
        <dbReference type="ARBA" id="ARBA00022478"/>
    </source>
</evidence>
<keyword evidence="4" id="KW-0804">Transcription</keyword>
<sequence>MGKRKHSESSGKSSGSSKQKYVKINLAEPQADVETPYLAMFPGTQPPNTTVFNALKRQGTHSSKRAAHRLVTTETDKVVYKGANYGEEEARNLHSKYIVGVYSKKDNSLTVTPAPVIRMTRTVKALSNENISTKTASNAFGAARAALGLAFGTSKAQQDLRNEERNKVEGEELESMMDIMHNEISKATKNTPTQASLRKEMAKDLPIPPHDINAESPEKVYDMEAIVSEEELNATPIKDLLKENTLEAIQTLLPYNTSDFVNNRLLSILKSSGKKDRKKLRTLVYISYLMAYLCRVRSDDLNKRSKLEVILKGAPSLLIDKMTERYTISNVRTPLMADKILCYMFVLCLAVADYTLLIPGISKDLSIKPSKTTTLLRNLGCKIEPCNAEDLKNADTKLSASAKKAVLVVPLTFPEIRKFARK</sequence>
<keyword evidence="8" id="KW-1185">Reference proteome</keyword>
<protein>
    <submittedName>
        <fullName evidence="7">RNA polymerase I associated factor, A49-like protein</fullName>
    </submittedName>
</protein>
<keyword evidence="3" id="KW-0240">DNA-directed RNA polymerase</keyword>
<dbReference type="Pfam" id="PF06870">
    <property type="entry name" value="RNA_pol_I_A49"/>
    <property type="match status" value="1"/>
</dbReference>
<comment type="similarity">
    <text evidence="2">Belongs to the eukaryotic RPA49/POLR1E RNA polymerase subunit family.</text>
</comment>
<feature type="compositionally biased region" description="Low complexity" evidence="6">
    <location>
        <begin position="10"/>
        <end position="19"/>
    </location>
</feature>
<dbReference type="PANTHER" id="PTHR14440">
    <property type="entry name" value="DNA-DIRECTED RNA POLYMERASE I SUBUNIT RPA49"/>
    <property type="match status" value="1"/>
</dbReference>
<dbReference type="InterPro" id="IPR009668">
    <property type="entry name" value="RNA_pol-assoc_fac_A49-like"/>
</dbReference>
<feature type="region of interest" description="Disordered" evidence="6">
    <location>
        <begin position="1"/>
        <end position="20"/>
    </location>
</feature>
<comment type="subcellular location">
    <subcellularLocation>
        <location evidence="1">Nucleus</location>
        <location evidence="1">Nucleolus</location>
    </subcellularLocation>
</comment>
<evidence type="ECO:0000313" key="8">
    <source>
        <dbReference type="Proteomes" id="UP001448207"/>
    </source>
</evidence>
<organism evidence="7 8">
    <name type="scientific">Phycomyces blakesleeanus</name>
    <dbReference type="NCBI Taxonomy" id="4837"/>
    <lineage>
        <taxon>Eukaryota</taxon>
        <taxon>Fungi</taxon>
        <taxon>Fungi incertae sedis</taxon>
        <taxon>Mucoromycota</taxon>
        <taxon>Mucoromycotina</taxon>
        <taxon>Mucoromycetes</taxon>
        <taxon>Mucorales</taxon>
        <taxon>Phycomycetaceae</taxon>
        <taxon>Phycomyces</taxon>
    </lineage>
</organism>
<evidence type="ECO:0000256" key="2">
    <source>
        <dbReference type="ARBA" id="ARBA00009430"/>
    </source>
</evidence>
<evidence type="ECO:0000256" key="6">
    <source>
        <dbReference type="SAM" id="MobiDB-lite"/>
    </source>
</evidence>
<accession>A0ABR3AW13</accession>
<evidence type="ECO:0000313" key="7">
    <source>
        <dbReference type="EMBL" id="KAL0083756.1"/>
    </source>
</evidence>
<evidence type="ECO:0000256" key="1">
    <source>
        <dbReference type="ARBA" id="ARBA00004604"/>
    </source>
</evidence>
<evidence type="ECO:0000256" key="4">
    <source>
        <dbReference type="ARBA" id="ARBA00023163"/>
    </source>
</evidence>
<gene>
    <name evidence="7" type="ORF">J3Q64DRAFT_1749002</name>
</gene>
<keyword evidence="5" id="KW-0539">Nucleus</keyword>